<keyword evidence="3 4" id="KW-0067">ATP-binding</keyword>
<dbReference type="Pfam" id="PF01812">
    <property type="entry name" value="5-FTHF_cyc-lig"/>
    <property type="match status" value="1"/>
</dbReference>
<comment type="catalytic activity">
    <reaction evidence="4">
        <text>(6S)-5-formyl-5,6,7,8-tetrahydrofolate + ATP = (6R)-5,10-methenyltetrahydrofolate + ADP + phosphate</text>
        <dbReference type="Rhea" id="RHEA:10488"/>
        <dbReference type="ChEBI" id="CHEBI:30616"/>
        <dbReference type="ChEBI" id="CHEBI:43474"/>
        <dbReference type="ChEBI" id="CHEBI:57455"/>
        <dbReference type="ChEBI" id="CHEBI:57457"/>
        <dbReference type="ChEBI" id="CHEBI:456216"/>
        <dbReference type="EC" id="6.3.3.2"/>
    </reaction>
</comment>
<name>A0ABY7WUH0_9LACO</name>
<dbReference type="InterPro" id="IPR024185">
    <property type="entry name" value="FTHF_cligase-like_sf"/>
</dbReference>
<organism evidence="5 6">
    <name type="scientific">Lacticaseibacillus pabuli</name>
    <dbReference type="NCBI Taxonomy" id="3025672"/>
    <lineage>
        <taxon>Bacteria</taxon>
        <taxon>Bacillati</taxon>
        <taxon>Bacillota</taxon>
        <taxon>Bacilli</taxon>
        <taxon>Lactobacillales</taxon>
        <taxon>Lactobacillaceae</taxon>
        <taxon>Lacticaseibacillus</taxon>
    </lineage>
</organism>
<keyword evidence="6" id="KW-1185">Reference proteome</keyword>
<evidence type="ECO:0000256" key="2">
    <source>
        <dbReference type="ARBA" id="ARBA00022741"/>
    </source>
</evidence>
<dbReference type="PIRSF" id="PIRSF006806">
    <property type="entry name" value="FTHF_cligase"/>
    <property type="match status" value="1"/>
</dbReference>
<gene>
    <name evidence="5" type="ORF">PQ472_01995</name>
</gene>
<sequence>MKKSDARAQQIAALKAYPQPQRDRETTDLVKQLIGLEAWHHARTIATTVSGPFEVATGGIIAAAQAAGKQVLLPKVMPERQMAFMPYNGMTSLVRSNFGLLEPAYDEQTVNNAPDLVIVPGLAYAMDTHVRLGFGGGYYDRFLAKFHGVSISLALPIQQVQTAFWPVEGFDMPLQQILTIN</sequence>
<dbReference type="GO" id="GO:0030272">
    <property type="term" value="F:5-formyltetrahydrofolate cyclo-ligase activity"/>
    <property type="evidence" value="ECO:0007669"/>
    <property type="project" value="UniProtKB-EC"/>
</dbReference>
<comment type="similarity">
    <text evidence="1 4">Belongs to the 5-formyltetrahydrofolate cyclo-ligase family.</text>
</comment>
<accession>A0ABY7WUH0</accession>
<evidence type="ECO:0000256" key="1">
    <source>
        <dbReference type="ARBA" id="ARBA00010638"/>
    </source>
</evidence>
<dbReference type="PANTHER" id="PTHR23407:SF1">
    <property type="entry name" value="5-FORMYLTETRAHYDROFOLATE CYCLO-LIGASE"/>
    <property type="match status" value="1"/>
</dbReference>
<protein>
    <recommendedName>
        <fullName evidence="4">5-formyltetrahydrofolate cyclo-ligase</fullName>
        <ecNumber evidence="4">6.3.3.2</ecNumber>
    </recommendedName>
</protein>
<dbReference type="Gene3D" id="3.40.50.10420">
    <property type="entry name" value="NagB/RpiA/CoA transferase-like"/>
    <property type="match status" value="1"/>
</dbReference>
<dbReference type="EC" id="6.3.3.2" evidence="4"/>
<reference evidence="5 6" key="1">
    <citation type="submission" date="2023-02" db="EMBL/GenBank/DDBJ databases">
        <title>Genome sequence of Lacticaseibacillus sp. KACC 23028.</title>
        <authorList>
            <person name="Kim S."/>
            <person name="Heo J."/>
            <person name="Kwon S.-W."/>
        </authorList>
    </citation>
    <scope>NUCLEOTIDE SEQUENCE [LARGE SCALE GENOMIC DNA]</scope>
    <source>
        <strain evidence="5 6">KACC 23028</strain>
    </source>
</reference>
<proteinExistence type="inferred from homology"/>
<dbReference type="SUPFAM" id="SSF100950">
    <property type="entry name" value="NagB/RpiA/CoA transferase-like"/>
    <property type="match status" value="1"/>
</dbReference>
<dbReference type="InterPro" id="IPR002698">
    <property type="entry name" value="FTHF_cligase"/>
</dbReference>
<evidence type="ECO:0000256" key="3">
    <source>
        <dbReference type="ARBA" id="ARBA00022840"/>
    </source>
</evidence>
<dbReference type="Proteomes" id="UP001220377">
    <property type="component" value="Chromosome"/>
</dbReference>
<evidence type="ECO:0000313" key="5">
    <source>
        <dbReference type="EMBL" id="WDF83803.1"/>
    </source>
</evidence>
<dbReference type="EMBL" id="CP117884">
    <property type="protein sequence ID" value="WDF83803.1"/>
    <property type="molecule type" value="Genomic_DNA"/>
</dbReference>
<keyword evidence="2 4" id="KW-0547">Nucleotide-binding</keyword>
<evidence type="ECO:0000256" key="4">
    <source>
        <dbReference type="RuleBase" id="RU361279"/>
    </source>
</evidence>
<dbReference type="PANTHER" id="PTHR23407">
    <property type="entry name" value="ATPASE INHIBITOR/5-FORMYLTETRAHYDROFOLATE CYCLO-LIGASE"/>
    <property type="match status" value="1"/>
</dbReference>
<dbReference type="NCBIfam" id="TIGR02727">
    <property type="entry name" value="MTHFS_bact"/>
    <property type="match status" value="1"/>
</dbReference>
<evidence type="ECO:0000313" key="6">
    <source>
        <dbReference type="Proteomes" id="UP001220377"/>
    </source>
</evidence>
<keyword evidence="4" id="KW-0479">Metal-binding</keyword>
<dbReference type="InterPro" id="IPR037171">
    <property type="entry name" value="NagB/RpiA_transferase-like"/>
</dbReference>
<keyword evidence="5" id="KW-0436">Ligase</keyword>
<comment type="cofactor">
    <cofactor evidence="4">
        <name>Mg(2+)</name>
        <dbReference type="ChEBI" id="CHEBI:18420"/>
    </cofactor>
</comment>
<keyword evidence="4" id="KW-0460">Magnesium</keyword>